<evidence type="ECO:0000313" key="7">
    <source>
        <dbReference type="Proteomes" id="UP000250235"/>
    </source>
</evidence>
<evidence type="ECO:0000256" key="3">
    <source>
        <dbReference type="ARBA" id="ARBA00022801"/>
    </source>
</evidence>
<dbReference type="Gene3D" id="3.40.395.10">
    <property type="entry name" value="Adenoviral Proteinase, Chain A"/>
    <property type="match status" value="1"/>
</dbReference>
<dbReference type="SUPFAM" id="SSF54001">
    <property type="entry name" value="Cysteine proteinases"/>
    <property type="match status" value="1"/>
</dbReference>
<dbReference type="GO" id="GO:0006508">
    <property type="term" value="P:proteolysis"/>
    <property type="evidence" value="ECO:0007669"/>
    <property type="project" value="UniProtKB-KW"/>
</dbReference>
<keyword evidence="2" id="KW-0645">Protease</keyword>
<evidence type="ECO:0000256" key="2">
    <source>
        <dbReference type="ARBA" id="ARBA00022670"/>
    </source>
</evidence>
<dbReference type="Proteomes" id="UP000250235">
    <property type="component" value="Unassembled WGS sequence"/>
</dbReference>
<name>A0A2Z7CQ33_9LAMI</name>
<dbReference type="OrthoDB" id="929369at2759"/>
<accession>A0A2Z7CQ33</accession>
<dbReference type="Pfam" id="PF02902">
    <property type="entry name" value="Peptidase_C48"/>
    <property type="match status" value="1"/>
</dbReference>
<evidence type="ECO:0000256" key="1">
    <source>
        <dbReference type="ARBA" id="ARBA00005234"/>
    </source>
</evidence>
<reference evidence="6 7" key="1">
    <citation type="journal article" date="2015" name="Proc. Natl. Acad. Sci. U.S.A.">
        <title>The resurrection genome of Boea hygrometrica: A blueprint for survival of dehydration.</title>
        <authorList>
            <person name="Xiao L."/>
            <person name="Yang G."/>
            <person name="Zhang L."/>
            <person name="Yang X."/>
            <person name="Zhao S."/>
            <person name="Ji Z."/>
            <person name="Zhou Q."/>
            <person name="Hu M."/>
            <person name="Wang Y."/>
            <person name="Chen M."/>
            <person name="Xu Y."/>
            <person name="Jin H."/>
            <person name="Xiao X."/>
            <person name="Hu G."/>
            <person name="Bao F."/>
            <person name="Hu Y."/>
            <person name="Wan P."/>
            <person name="Li L."/>
            <person name="Deng X."/>
            <person name="Kuang T."/>
            <person name="Xiang C."/>
            <person name="Zhu J.K."/>
            <person name="Oliver M.J."/>
            <person name="He Y."/>
        </authorList>
    </citation>
    <scope>NUCLEOTIDE SEQUENCE [LARGE SCALE GENOMIC DNA]</scope>
    <source>
        <strain evidence="7">cv. XS01</strain>
    </source>
</reference>
<dbReference type="GO" id="GO:0008234">
    <property type="term" value="F:cysteine-type peptidase activity"/>
    <property type="evidence" value="ECO:0007669"/>
    <property type="project" value="InterPro"/>
</dbReference>
<evidence type="ECO:0000313" key="6">
    <source>
        <dbReference type="EMBL" id="KZV48873.1"/>
    </source>
</evidence>
<dbReference type="InterPro" id="IPR003653">
    <property type="entry name" value="Peptidase_C48_C"/>
</dbReference>
<organism evidence="6 7">
    <name type="scientific">Dorcoceras hygrometricum</name>
    <dbReference type="NCBI Taxonomy" id="472368"/>
    <lineage>
        <taxon>Eukaryota</taxon>
        <taxon>Viridiplantae</taxon>
        <taxon>Streptophyta</taxon>
        <taxon>Embryophyta</taxon>
        <taxon>Tracheophyta</taxon>
        <taxon>Spermatophyta</taxon>
        <taxon>Magnoliopsida</taxon>
        <taxon>eudicotyledons</taxon>
        <taxon>Gunneridae</taxon>
        <taxon>Pentapetalae</taxon>
        <taxon>asterids</taxon>
        <taxon>lamiids</taxon>
        <taxon>Lamiales</taxon>
        <taxon>Gesneriaceae</taxon>
        <taxon>Didymocarpoideae</taxon>
        <taxon>Trichosporeae</taxon>
        <taxon>Loxocarpinae</taxon>
        <taxon>Dorcoceras</taxon>
    </lineage>
</organism>
<gene>
    <name evidence="6" type="ORF">F511_16680</name>
</gene>
<dbReference type="EMBL" id="KQ993804">
    <property type="protein sequence ID" value="KZV48873.1"/>
    <property type="molecule type" value="Genomic_DNA"/>
</dbReference>
<protein>
    <recommendedName>
        <fullName evidence="5">Ubiquitin-like protease family profile domain-containing protein</fullName>
    </recommendedName>
</protein>
<dbReference type="AlphaFoldDB" id="A0A2Z7CQ33"/>
<keyword evidence="3" id="KW-0378">Hydrolase</keyword>
<sequence>MVKRKATEAVDMELQERTFGTNHVSTPSAPHQSSPHHSPPHDSPSRLQRLEERMTVVEAQLTMMMQQQANMMDILKSLQSYMLSFKIAWSPVITAGELALSMLPPVSEVTWTGSSEVAGWTKVTRMFQLSPVRDEESGSRESTPEAEQRMEIIIQRSWTRTELEIEHLSDGEKKRCFITAYERGWFLKMATLGTWFFTDHVDECFRGLLELQKAYAYIFRGDVAMMDTAFPQIVAGAFIEGGPTNVERMFMYMGEKIDDWPTTPWDKASFILVSYCFNSHWVLVRIVPKVNKLSILNSDRSVDSNDKILLDLIAPLAHMLPHILVAMGVQTDTDTRWNIVRPKEFPEQSLSDECGVYVIAAATFTLADRIVYTLKVAVVADFWKFCTCSLWNQSLMLN</sequence>
<feature type="domain" description="Ubiquitin-like protease family profile" evidence="5">
    <location>
        <begin position="267"/>
        <end position="367"/>
    </location>
</feature>
<evidence type="ECO:0000256" key="4">
    <source>
        <dbReference type="SAM" id="MobiDB-lite"/>
    </source>
</evidence>
<dbReference type="InterPro" id="IPR038765">
    <property type="entry name" value="Papain-like_cys_pep_sf"/>
</dbReference>
<keyword evidence="7" id="KW-1185">Reference proteome</keyword>
<evidence type="ECO:0000259" key="5">
    <source>
        <dbReference type="Pfam" id="PF02902"/>
    </source>
</evidence>
<feature type="region of interest" description="Disordered" evidence="4">
    <location>
        <begin position="1"/>
        <end position="46"/>
    </location>
</feature>
<feature type="compositionally biased region" description="Low complexity" evidence="4">
    <location>
        <begin position="27"/>
        <end position="36"/>
    </location>
</feature>
<proteinExistence type="inferred from homology"/>
<comment type="similarity">
    <text evidence="1">Belongs to the peptidase C48 family.</text>
</comment>